<dbReference type="EMBL" id="OW240922">
    <property type="protein sequence ID" value="CAH2322070.1"/>
    <property type="molecule type" value="Genomic_DNA"/>
</dbReference>
<proteinExistence type="predicted"/>
<keyword evidence="3" id="KW-1185">Reference proteome</keyword>
<gene>
    <name evidence="2" type="ORF">PECUL_23A045917</name>
</gene>
<evidence type="ECO:0000256" key="1">
    <source>
        <dbReference type="SAM" id="MobiDB-lite"/>
    </source>
</evidence>
<sequence length="139" mass="15075">MQWTANLQPALGMELVGWNSQQAVQALGESPDASSVRRPVIQPNQNGKLPDKRPGTHGRPGPGRMGTPGAAHPPQATCKEPGSTHSPSWGRIALPHRPCSLPSSDGPYEVSDKRTARNTHHLSYRDIKFTAPLELSWCN</sequence>
<organism evidence="2 3">
    <name type="scientific">Pelobates cultripes</name>
    <name type="common">Western spadefoot toad</name>
    <dbReference type="NCBI Taxonomy" id="61616"/>
    <lineage>
        <taxon>Eukaryota</taxon>
        <taxon>Metazoa</taxon>
        <taxon>Chordata</taxon>
        <taxon>Craniata</taxon>
        <taxon>Vertebrata</taxon>
        <taxon>Euteleostomi</taxon>
        <taxon>Amphibia</taxon>
        <taxon>Batrachia</taxon>
        <taxon>Anura</taxon>
        <taxon>Pelobatoidea</taxon>
        <taxon>Pelobatidae</taxon>
        <taxon>Pelobates</taxon>
    </lineage>
</organism>
<dbReference type="AlphaFoldDB" id="A0AAD1T9K0"/>
<evidence type="ECO:0000313" key="2">
    <source>
        <dbReference type="EMBL" id="CAH2322070.1"/>
    </source>
</evidence>
<accession>A0AAD1T9K0</accession>
<dbReference type="Proteomes" id="UP001295444">
    <property type="component" value="Chromosome 11"/>
</dbReference>
<reference evidence="2" key="1">
    <citation type="submission" date="2022-03" db="EMBL/GenBank/DDBJ databases">
        <authorList>
            <person name="Alioto T."/>
            <person name="Alioto T."/>
            <person name="Gomez Garrido J."/>
        </authorList>
    </citation>
    <scope>NUCLEOTIDE SEQUENCE</scope>
</reference>
<feature type="region of interest" description="Disordered" evidence="1">
    <location>
        <begin position="26"/>
        <end position="110"/>
    </location>
</feature>
<evidence type="ECO:0000313" key="3">
    <source>
        <dbReference type="Proteomes" id="UP001295444"/>
    </source>
</evidence>
<protein>
    <submittedName>
        <fullName evidence="2">Uncharacterized protein</fullName>
    </submittedName>
</protein>
<name>A0AAD1T9K0_PELCU</name>